<dbReference type="InterPro" id="IPR027443">
    <property type="entry name" value="IPNS-like_sf"/>
</dbReference>
<evidence type="ECO:0000313" key="8">
    <source>
        <dbReference type="Proteomes" id="UP001174694"/>
    </source>
</evidence>
<protein>
    <submittedName>
        <fullName evidence="7">Clavaminate synthase-like protein</fullName>
    </submittedName>
</protein>
<dbReference type="EMBL" id="JANBVO010000038">
    <property type="protein sequence ID" value="KAJ9136698.1"/>
    <property type="molecule type" value="Genomic_DNA"/>
</dbReference>
<sequence>MATMTETEPATVKLCLRSYDDSGYTYRDVSTQPPRDCTDEEIPVIDLADIDGDLDERKALAGRILRAAETSGFFYIKNHGISENKIQDALEQMQKFFHLPLETKLKIQSNPEISFYGFNGRGTKRVNPGSSIDRKEGFNMHYEPRFDPLHEGKLDTVPQAVLDALPRDSYIWDDVGLPEMQPRLIIYYQSCLALSRRLIRLLALGLDLPEDYFDAVTNYPGGDCTINFYPGHGDKPIADQDEVGLGAHTDLQILTLLWQSAHRGLQVLNSEGEWVFAPPIPGTIVVNIGDFLMRLTNDRLKSTVHRVIQHGKYDRYSMPFFFGFNWNEKCGVVPTCMSEDNPAKYEPATCGELVARRLKAVLISDEA</sequence>
<feature type="domain" description="Fe2OG dioxygenase" evidence="6">
    <location>
        <begin position="216"/>
        <end position="324"/>
    </location>
</feature>
<dbReference type="Pfam" id="PF14226">
    <property type="entry name" value="DIOX_N"/>
    <property type="match status" value="1"/>
</dbReference>
<dbReference type="PRINTS" id="PR00682">
    <property type="entry name" value="IPNSYNTHASE"/>
</dbReference>
<dbReference type="AlphaFoldDB" id="A0AA38VJC5"/>
<dbReference type="PROSITE" id="PS51471">
    <property type="entry name" value="FE2OG_OXY"/>
    <property type="match status" value="1"/>
</dbReference>
<proteinExistence type="inferred from homology"/>
<gene>
    <name evidence="7" type="ORF">NKR23_g9614</name>
</gene>
<dbReference type="SUPFAM" id="SSF51197">
    <property type="entry name" value="Clavaminate synthase-like"/>
    <property type="match status" value="1"/>
</dbReference>
<comment type="caution">
    <text evidence="7">The sequence shown here is derived from an EMBL/GenBank/DDBJ whole genome shotgun (WGS) entry which is preliminary data.</text>
</comment>
<dbReference type="PANTHER" id="PTHR10209:SF804">
    <property type="entry name" value="FE2OG DIOXYGENASE DOMAIN-CONTAINING PROTEIN"/>
    <property type="match status" value="1"/>
</dbReference>
<dbReference type="Pfam" id="PF03171">
    <property type="entry name" value="2OG-FeII_Oxy"/>
    <property type="match status" value="1"/>
</dbReference>
<keyword evidence="2 5" id="KW-0479">Metal-binding</keyword>
<evidence type="ECO:0000313" key="7">
    <source>
        <dbReference type="EMBL" id="KAJ9136698.1"/>
    </source>
</evidence>
<organism evidence="7 8">
    <name type="scientific">Pleurostoma richardsiae</name>
    <dbReference type="NCBI Taxonomy" id="41990"/>
    <lineage>
        <taxon>Eukaryota</taxon>
        <taxon>Fungi</taxon>
        <taxon>Dikarya</taxon>
        <taxon>Ascomycota</taxon>
        <taxon>Pezizomycotina</taxon>
        <taxon>Sordariomycetes</taxon>
        <taxon>Sordariomycetidae</taxon>
        <taxon>Calosphaeriales</taxon>
        <taxon>Pleurostomataceae</taxon>
        <taxon>Pleurostoma</taxon>
    </lineage>
</organism>
<evidence type="ECO:0000256" key="5">
    <source>
        <dbReference type="RuleBase" id="RU003682"/>
    </source>
</evidence>
<keyword evidence="4 5" id="KW-0408">Iron</keyword>
<dbReference type="InterPro" id="IPR044861">
    <property type="entry name" value="IPNS-like_FE2OG_OXY"/>
</dbReference>
<dbReference type="Gene3D" id="2.60.120.330">
    <property type="entry name" value="B-lactam Antibiotic, Isopenicillin N Synthase, Chain"/>
    <property type="match status" value="1"/>
</dbReference>
<dbReference type="GO" id="GO:0016491">
    <property type="term" value="F:oxidoreductase activity"/>
    <property type="evidence" value="ECO:0007669"/>
    <property type="project" value="UniProtKB-KW"/>
</dbReference>
<name>A0AA38VJC5_9PEZI</name>
<dbReference type="PANTHER" id="PTHR10209">
    <property type="entry name" value="OXIDOREDUCTASE, 2OG-FE II OXYGENASE FAMILY PROTEIN"/>
    <property type="match status" value="1"/>
</dbReference>
<dbReference type="InterPro" id="IPR026992">
    <property type="entry name" value="DIOX_N"/>
</dbReference>
<dbReference type="InterPro" id="IPR005123">
    <property type="entry name" value="Oxoglu/Fe-dep_dioxygenase_dom"/>
</dbReference>
<accession>A0AA38VJC5</accession>
<dbReference type="Proteomes" id="UP001174694">
    <property type="component" value="Unassembled WGS sequence"/>
</dbReference>
<evidence type="ECO:0000259" key="6">
    <source>
        <dbReference type="PROSITE" id="PS51471"/>
    </source>
</evidence>
<evidence type="ECO:0000256" key="3">
    <source>
        <dbReference type="ARBA" id="ARBA00023002"/>
    </source>
</evidence>
<reference evidence="7" key="1">
    <citation type="submission" date="2022-07" db="EMBL/GenBank/DDBJ databases">
        <title>Fungi with potential for degradation of polypropylene.</title>
        <authorList>
            <person name="Gostincar C."/>
        </authorList>
    </citation>
    <scope>NUCLEOTIDE SEQUENCE</scope>
    <source>
        <strain evidence="7">EXF-13308</strain>
    </source>
</reference>
<comment type="similarity">
    <text evidence="1 5">Belongs to the iron/ascorbate-dependent oxidoreductase family.</text>
</comment>
<evidence type="ECO:0000256" key="2">
    <source>
        <dbReference type="ARBA" id="ARBA00022723"/>
    </source>
</evidence>
<evidence type="ECO:0000256" key="4">
    <source>
        <dbReference type="ARBA" id="ARBA00023004"/>
    </source>
</evidence>
<evidence type="ECO:0000256" key="1">
    <source>
        <dbReference type="ARBA" id="ARBA00008056"/>
    </source>
</evidence>
<keyword evidence="3 5" id="KW-0560">Oxidoreductase</keyword>
<dbReference type="GO" id="GO:0044283">
    <property type="term" value="P:small molecule biosynthetic process"/>
    <property type="evidence" value="ECO:0007669"/>
    <property type="project" value="UniProtKB-ARBA"/>
</dbReference>
<dbReference type="GO" id="GO:0046872">
    <property type="term" value="F:metal ion binding"/>
    <property type="evidence" value="ECO:0007669"/>
    <property type="project" value="UniProtKB-KW"/>
</dbReference>
<keyword evidence="8" id="KW-1185">Reference proteome</keyword>